<dbReference type="Pfam" id="PF25164">
    <property type="entry name" value="CoiA_N"/>
    <property type="match status" value="1"/>
</dbReference>
<dbReference type="InterPro" id="IPR018306">
    <property type="entry name" value="Phage_T5_Orf172_DNA-bd"/>
</dbReference>
<dbReference type="RefSeq" id="WP_190538726.1">
    <property type="nucleotide sequence ID" value="NZ_CAWPNO010000073.1"/>
</dbReference>
<dbReference type="EMBL" id="JACJQH010000004">
    <property type="protein sequence ID" value="MBD2194507.1"/>
    <property type="molecule type" value="Genomic_DNA"/>
</dbReference>
<evidence type="ECO:0000259" key="2">
    <source>
        <dbReference type="Pfam" id="PF25164"/>
    </source>
</evidence>
<evidence type="ECO:0000313" key="4">
    <source>
        <dbReference type="Proteomes" id="UP000658514"/>
    </source>
</evidence>
<feature type="domain" description="Competence protein CoiA-like N-terminal" evidence="2">
    <location>
        <begin position="23"/>
        <end position="54"/>
    </location>
</feature>
<accession>A0ABR8A3G3</accession>
<dbReference type="Proteomes" id="UP000658514">
    <property type="component" value="Unassembled WGS sequence"/>
</dbReference>
<dbReference type="InterPro" id="IPR057253">
    <property type="entry name" value="CoiA-like_N"/>
</dbReference>
<gene>
    <name evidence="3" type="ORF">H6G24_03225</name>
</gene>
<protein>
    <submittedName>
        <fullName evidence="3">GIY-YIG nuclease family protein</fullName>
    </submittedName>
</protein>
<name>A0ABR8A3G3_9CYAN</name>
<keyword evidence="4" id="KW-1185">Reference proteome</keyword>
<organism evidence="3 4">
    <name type="scientific">Calothrix parietina FACHB-288</name>
    <dbReference type="NCBI Taxonomy" id="2692896"/>
    <lineage>
        <taxon>Bacteria</taxon>
        <taxon>Bacillati</taxon>
        <taxon>Cyanobacteriota</taxon>
        <taxon>Cyanophyceae</taxon>
        <taxon>Nostocales</taxon>
        <taxon>Calotrichaceae</taxon>
        <taxon>Calothrix</taxon>
    </lineage>
</organism>
<evidence type="ECO:0000313" key="3">
    <source>
        <dbReference type="EMBL" id="MBD2194507.1"/>
    </source>
</evidence>
<feature type="domain" description="Bacteriophage T5 Orf172 DNA-binding" evidence="1">
    <location>
        <begin position="193"/>
        <end position="283"/>
    </location>
</feature>
<dbReference type="Pfam" id="PF10544">
    <property type="entry name" value="T5orf172"/>
    <property type="match status" value="1"/>
</dbReference>
<evidence type="ECO:0000259" key="1">
    <source>
        <dbReference type="Pfam" id="PF10544"/>
    </source>
</evidence>
<comment type="caution">
    <text evidence="3">The sequence shown here is derived from an EMBL/GenBank/DDBJ whole genome shotgun (WGS) entry which is preliminary data.</text>
</comment>
<sequence>MWLKYGVDIEEKLICIEDIPRGKTSLKCPYCQGSLIAKKGKVKEHHFAHEQETCRPVANRQFPTLPLYDDFNIQLSGKDLAQLKLLWQEYGAKNYPISSYLVTPGLLKAGMLRKNVYLIPPEYELSDLGKIPVGALELTQFNELQEPLLLKKLLKLELDFEHAKHKKAADLAYRLTDLRLYRAQLKRVLACKLYFLEIETNRGILSKIGVTTRHIQERVAEIKLDLVKHYPEILNIKVLGTWEHRGNAEKYFKHRYQKFNYPIGSLTEYYKFNIQEANNVLSELKKMQPLILTQIFIEVLEDNSSLVKVAA</sequence>
<reference evidence="3 4" key="1">
    <citation type="journal article" date="2020" name="ISME J.">
        <title>Comparative genomics reveals insights into cyanobacterial evolution and habitat adaptation.</title>
        <authorList>
            <person name="Chen M.Y."/>
            <person name="Teng W.K."/>
            <person name="Zhao L."/>
            <person name="Hu C.X."/>
            <person name="Zhou Y.K."/>
            <person name="Han B.P."/>
            <person name="Song L.R."/>
            <person name="Shu W.S."/>
        </authorList>
    </citation>
    <scope>NUCLEOTIDE SEQUENCE [LARGE SCALE GENOMIC DNA]</scope>
    <source>
        <strain evidence="3 4">FACHB-288</strain>
    </source>
</reference>
<proteinExistence type="predicted"/>